<dbReference type="EMBL" id="ATLV01014427">
    <property type="status" value="NOT_ANNOTATED_CDS"/>
    <property type="molecule type" value="Genomic_DNA"/>
</dbReference>
<keyword evidence="3" id="KW-1185">Reference proteome</keyword>
<evidence type="ECO:0000313" key="3">
    <source>
        <dbReference type="Proteomes" id="UP000030765"/>
    </source>
</evidence>
<sequence>MGCVTRDIVDSARTYAPRGTMCAFARSCHQPMHVSRQYSLTKPGDRSPRNEVSTTIRFRLWKSVLKPPCVVAAMCMRSSSTHWNCTA</sequence>
<dbReference type="EnsemblMetazoa" id="ASIC006126-RA">
    <property type="protein sequence ID" value="ASIC006126-PA"/>
    <property type="gene ID" value="ASIC006126"/>
</dbReference>
<dbReference type="AlphaFoldDB" id="A0A084VL84"/>
<protein>
    <submittedName>
        <fullName evidence="1 2">Uncharacterized protein</fullName>
    </submittedName>
</protein>
<evidence type="ECO:0000313" key="1">
    <source>
        <dbReference type="EMBL" id="KFB38728.1"/>
    </source>
</evidence>
<reference evidence="1 3" key="1">
    <citation type="journal article" date="2014" name="BMC Genomics">
        <title>Genome sequence of Anopheles sinensis provides insight into genetics basis of mosquito competence for malaria parasites.</title>
        <authorList>
            <person name="Zhou D."/>
            <person name="Zhang D."/>
            <person name="Ding G."/>
            <person name="Shi L."/>
            <person name="Hou Q."/>
            <person name="Ye Y."/>
            <person name="Xu Y."/>
            <person name="Zhou H."/>
            <person name="Xiong C."/>
            <person name="Li S."/>
            <person name="Yu J."/>
            <person name="Hong S."/>
            <person name="Yu X."/>
            <person name="Zou P."/>
            <person name="Chen C."/>
            <person name="Chang X."/>
            <person name="Wang W."/>
            <person name="Lv Y."/>
            <person name="Sun Y."/>
            <person name="Ma L."/>
            <person name="Shen B."/>
            <person name="Zhu C."/>
        </authorList>
    </citation>
    <scope>NUCLEOTIDE SEQUENCE [LARGE SCALE GENOMIC DNA]</scope>
</reference>
<name>A0A084VL84_ANOSI</name>
<dbReference type="VEuPathDB" id="VectorBase:ASIC006126"/>
<organism evidence="1">
    <name type="scientific">Anopheles sinensis</name>
    <name type="common">Mosquito</name>
    <dbReference type="NCBI Taxonomy" id="74873"/>
    <lineage>
        <taxon>Eukaryota</taxon>
        <taxon>Metazoa</taxon>
        <taxon>Ecdysozoa</taxon>
        <taxon>Arthropoda</taxon>
        <taxon>Hexapoda</taxon>
        <taxon>Insecta</taxon>
        <taxon>Pterygota</taxon>
        <taxon>Neoptera</taxon>
        <taxon>Endopterygota</taxon>
        <taxon>Diptera</taxon>
        <taxon>Nematocera</taxon>
        <taxon>Culicoidea</taxon>
        <taxon>Culicidae</taxon>
        <taxon>Anophelinae</taxon>
        <taxon>Anopheles</taxon>
    </lineage>
</organism>
<dbReference type="EMBL" id="KE524972">
    <property type="protein sequence ID" value="KFB38728.1"/>
    <property type="molecule type" value="Genomic_DNA"/>
</dbReference>
<proteinExistence type="predicted"/>
<evidence type="ECO:0000313" key="2">
    <source>
        <dbReference type="EnsemblMetazoa" id="ASIC006126-PA"/>
    </source>
</evidence>
<accession>A0A084VL84</accession>
<gene>
    <name evidence="1" type="ORF">ZHAS_00006126</name>
</gene>
<reference evidence="2" key="2">
    <citation type="submission" date="2020-05" db="UniProtKB">
        <authorList>
            <consortium name="EnsemblMetazoa"/>
        </authorList>
    </citation>
    <scope>IDENTIFICATION</scope>
</reference>
<dbReference type="Proteomes" id="UP000030765">
    <property type="component" value="Unassembled WGS sequence"/>
</dbReference>